<feature type="domain" description="MADF" evidence="1">
    <location>
        <begin position="17"/>
        <end position="108"/>
    </location>
</feature>
<organism evidence="2 3">
    <name type="scientific">Bombyx mandarina</name>
    <name type="common">Wild silk moth</name>
    <name type="synonym">Wild silkworm</name>
    <dbReference type="NCBI Taxonomy" id="7092"/>
    <lineage>
        <taxon>Eukaryota</taxon>
        <taxon>Metazoa</taxon>
        <taxon>Ecdysozoa</taxon>
        <taxon>Arthropoda</taxon>
        <taxon>Hexapoda</taxon>
        <taxon>Insecta</taxon>
        <taxon>Pterygota</taxon>
        <taxon>Neoptera</taxon>
        <taxon>Endopterygota</taxon>
        <taxon>Lepidoptera</taxon>
        <taxon>Glossata</taxon>
        <taxon>Ditrysia</taxon>
        <taxon>Bombycoidea</taxon>
        <taxon>Bombycidae</taxon>
        <taxon>Bombycinae</taxon>
        <taxon>Bombyx</taxon>
    </lineage>
</organism>
<protein>
    <submittedName>
        <fullName evidence="3">Uncharacterized protein LOC114253212 isoform X1</fullName>
    </submittedName>
</protein>
<proteinExistence type="predicted"/>
<accession>A0A6J2KS49</accession>
<reference evidence="3" key="1">
    <citation type="submission" date="2025-08" db="UniProtKB">
        <authorList>
            <consortium name="RefSeq"/>
        </authorList>
    </citation>
    <scope>IDENTIFICATION</scope>
    <source>
        <tissue evidence="3">Silk gland</tissue>
    </source>
</reference>
<gene>
    <name evidence="3" type="primary">LOC114253212</name>
</gene>
<sequence length="212" mass="24632">MSKSGTKMRLSEAKTLELIDLYRREECLWNSRLPVYRYKTKRNEAIERIVKELNVRKLEAHHVTTKIKNLRNSYCAELKKMSGGRRRDSFKPKVWFAKMDSFLRAHVPCPTPDATVMPSLPNVKIEIVSDSEESESNVTENNKEDLQSLIRTIEKLSEQLKTRTTRKQDVFDDFGTYVASVLRSLPSERAMALQPKIISLINSSDDIKYEYN</sequence>
<dbReference type="PANTHER" id="PTHR21505">
    <property type="entry name" value="MADF DOMAIN-CONTAINING PROTEIN-RELATED"/>
    <property type="match status" value="1"/>
</dbReference>
<dbReference type="AlphaFoldDB" id="A0A6J2KS49"/>
<dbReference type="InterPro" id="IPR006578">
    <property type="entry name" value="MADF-dom"/>
</dbReference>
<evidence type="ECO:0000259" key="1">
    <source>
        <dbReference type="PROSITE" id="PS51029"/>
    </source>
</evidence>
<dbReference type="RefSeq" id="XP_028043802.1">
    <property type="nucleotide sequence ID" value="XM_028188001.1"/>
</dbReference>
<dbReference type="PROSITE" id="PS51029">
    <property type="entry name" value="MADF"/>
    <property type="match status" value="1"/>
</dbReference>
<dbReference type="SMART" id="SM00595">
    <property type="entry name" value="MADF"/>
    <property type="match status" value="1"/>
</dbReference>
<name>A0A6J2KS49_BOMMA</name>
<keyword evidence="2" id="KW-1185">Reference proteome</keyword>
<dbReference type="Proteomes" id="UP000504629">
    <property type="component" value="Unplaced"/>
</dbReference>
<dbReference type="GeneID" id="114253212"/>
<evidence type="ECO:0000313" key="2">
    <source>
        <dbReference type="Proteomes" id="UP000504629"/>
    </source>
</evidence>
<dbReference type="OrthoDB" id="6577442at2759"/>
<dbReference type="KEGG" id="bman:114253212"/>
<dbReference type="Pfam" id="PF10545">
    <property type="entry name" value="MADF_DNA_bdg"/>
    <property type="match status" value="1"/>
</dbReference>
<evidence type="ECO:0000313" key="3">
    <source>
        <dbReference type="RefSeq" id="XP_028043802.1"/>
    </source>
</evidence>
<dbReference type="PANTHER" id="PTHR21505:SF8">
    <property type="entry name" value="DPT-YFP REPRESSOR BY OVEREXPRESSION, ISOFORM D-RELATED"/>
    <property type="match status" value="1"/>
</dbReference>